<name>A0A2N8KEF0_9BURK</name>
<dbReference type="RefSeq" id="WP_102774905.1">
    <property type="nucleotide sequence ID" value="NZ_POQS01000006.1"/>
</dbReference>
<reference evidence="2 3" key="1">
    <citation type="submission" date="2018-01" db="EMBL/GenBank/DDBJ databases">
        <title>The draft genome of an aniline degradation strain ANB-1.</title>
        <authorList>
            <person name="Zhang L."/>
            <person name="Jiang J."/>
        </authorList>
    </citation>
    <scope>NUCLEOTIDE SEQUENCE [LARGE SCALE GENOMIC DNA]</scope>
    <source>
        <strain evidence="2 3">ANB-1</strain>
    </source>
</reference>
<sequence>MDATENMVLDDEPIRIVRLYGELGRLFGREHRLVVTSVGEVICALGELIPGFKAYMTRAAAEKREFACLHGTRRLGPERLQEWLDPEEPIRVAAIIKGSKRGGLFQIVLGAVMIAAAVVSAGGFAAAFSASGIVGAAAWTGAAMMLGGFAQALSPVPGGLSGGDPPNNKASYAFNGPVNTVAQGNPFPVGYSDYDGYFWAGSVELSKGIYSEDTQ</sequence>
<dbReference type="Proteomes" id="UP000235994">
    <property type="component" value="Unassembled WGS sequence"/>
</dbReference>
<gene>
    <name evidence="2" type="ORF">C1I89_23805</name>
</gene>
<evidence type="ECO:0000313" key="2">
    <source>
        <dbReference type="EMBL" id="PND31832.1"/>
    </source>
</evidence>
<comment type="caution">
    <text evidence="2">The sequence shown here is derived from an EMBL/GenBank/DDBJ whole genome shotgun (WGS) entry which is preliminary data.</text>
</comment>
<feature type="transmembrane region" description="Helical" evidence="1">
    <location>
        <begin position="104"/>
        <end position="127"/>
    </location>
</feature>
<keyword evidence="1" id="KW-0472">Membrane</keyword>
<keyword evidence="1" id="KW-0812">Transmembrane</keyword>
<accession>A0A2N8KEF0</accession>
<dbReference type="AlphaFoldDB" id="A0A2N8KEF0"/>
<keyword evidence="3" id="KW-1185">Reference proteome</keyword>
<keyword evidence="1" id="KW-1133">Transmembrane helix</keyword>
<proteinExistence type="predicted"/>
<dbReference type="EMBL" id="POQS01000006">
    <property type="protein sequence ID" value="PND31832.1"/>
    <property type="molecule type" value="Genomic_DNA"/>
</dbReference>
<evidence type="ECO:0000256" key="1">
    <source>
        <dbReference type="SAM" id="Phobius"/>
    </source>
</evidence>
<dbReference type="Pfam" id="PF06805">
    <property type="entry name" value="Lambda_tail_I"/>
    <property type="match status" value="1"/>
</dbReference>
<evidence type="ECO:0000313" key="3">
    <source>
        <dbReference type="Proteomes" id="UP000235994"/>
    </source>
</evidence>
<dbReference type="InterPro" id="IPR010654">
    <property type="entry name" value="Phage_lambda_tail_I"/>
</dbReference>
<feature type="transmembrane region" description="Helical" evidence="1">
    <location>
        <begin position="133"/>
        <end position="153"/>
    </location>
</feature>
<protein>
    <submittedName>
        <fullName evidence="2">Phage tail protein</fullName>
    </submittedName>
</protein>
<organism evidence="2 3">
    <name type="scientific">Achromobacter pulmonis</name>
    <dbReference type="NCBI Taxonomy" id="1389932"/>
    <lineage>
        <taxon>Bacteria</taxon>
        <taxon>Pseudomonadati</taxon>
        <taxon>Pseudomonadota</taxon>
        <taxon>Betaproteobacteria</taxon>
        <taxon>Burkholderiales</taxon>
        <taxon>Alcaligenaceae</taxon>
        <taxon>Achromobacter</taxon>
    </lineage>
</organism>